<proteinExistence type="predicted"/>
<sequence length="706" mass="71838">MPGSPDDYYGYNVNALEQYSSGAGRGPMGPDELYYTGQTKGDSKYTHSPDDSTETIDGINTQIMGEQPETADFRGDEFANLATMLSNTQTQLREQTESLKAEWESPAAKDAFLSKVGETLAYLEVWESAASSTASALHGLAGAMREAQEEMRALWKEYNQNKGDVSGEFNIKGDPIPGSKARNMAKYEDEYDQKARELASRTADAYAPYIMKLAQGRALKVSPLNAVQHPGALGQPVPKLPGGPGAPGGAPPAPGGPGAPVGLRALGGPEGMAPPPADGPGAPGVPPPVGAPGAPGRPSPPGGTPPGVPRGTTPPAPGRTPEAPVGNAPPGQAPPPARAPEVPVGSAPPQAPAPGSPPPLAGGEGLAPPAVAPPAVPGTAPAPGSAPPLGTAPTPGSAPTPGTAPPLGSPAPGVHGAPPAPGTTPGVTAPSGGLPGTIGNPGAPGMGMPHGATPPPPGSMPQQPKQQGKILGQRPGIPGAATPSDPEAGTIRPPAPTQGAPGTPSSQHGGRSPKNTSRPEVPEAFIPPPNATPSVLGGEQRRTRPGSSAESPSKHSGSPDVPPPILSNPHRTGPAMTFTERRAQRKRDRDKKGKQQPTSEFAVDLPLSTAPVLEGRTAPQVDVQAELGAQIPSALRATTTALPDTPSVRATPEPAEIAADRRTRRTHHDDQPQTTWEVETPGGPLLNGEQEYRYRPEPEPTLNTKP</sequence>
<dbReference type="EMBL" id="RBXX01000002">
    <property type="protein sequence ID" value="RKT83908.1"/>
    <property type="molecule type" value="Genomic_DNA"/>
</dbReference>
<feature type="compositionally biased region" description="Pro residues" evidence="1">
    <location>
        <begin position="396"/>
        <end position="409"/>
    </location>
</feature>
<dbReference type="STRING" id="455193.SAMN05421805_112117"/>
<keyword evidence="5" id="KW-1185">Reference proteome</keyword>
<gene>
    <name evidence="2" type="ORF">ATL45_2203</name>
    <name evidence="3" type="ORF">SAMN05421805_112117</name>
</gene>
<dbReference type="Proteomes" id="UP000270697">
    <property type="component" value="Unassembled WGS sequence"/>
</dbReference>
<name>A0A1I5G6I2_9PSEU</name>
<organism evidence="3 4">
    <name type="scientific">Saccharopolyspora antimicrobica</name>
    <dbReference type="NCBI Taxonomy" id="455193"/>
    <lineage>
        <taxon>Bacteria</taxon>
        <taxon>Bacillati</taxon>
        <taxon>Actinomycetota</taxon>
        <taxon>Actinomycetes</taxon>
        <taxon>Pseudonocardiales</taxon>
        <taxon>Pseudonocardiaceae</taxon>
        <taxon>Saccharopolyspora</taxon>
    </lineage>
</organism>
<feature type="compositionally biased region" description="Pro residues" evidence="1">
    <location>
        <begin position="272"/>
        <end position="318"/>
    </location>
</feature>
<feature type="compositionally biased region" description="Low complexity" evidence="1">
    <location>
        <begin position="377"/>
        <end position="395"/>
    </location>
</feature>
<feature type="compositionally biased region" description="Pro residues" evidence="1">
    <location>
        <begin position="349"/>
        <end position="360"/>
    </location>
</feature>
<reference evidence="3 4" key="1">
    <citation type="submission" date="2016-10" db="EMBL/GenBank/DDBJ databases">
        <authorList>
            <person name="de Groot N.N."/>
        </authorList>
    </citation>
    <scope>NUCLEOTIDE SEQUENCE [LARGE SCALE GENOMIC DNA]</scope>
    <source>
        <strain evidence="3 4">CPCC 201259</strain>
    </source>
</reference>
<dbReference type="Proteomes" id="UP000199398">
    <property type="component" value="Unassembled WGS sequence"/>
</dbReference>
<feature type="compositionally biased region" description="Low complexity" evidence="1">
    <location>
        <begin position="339"/>
        <end position="348"/>
    </location>
</feature>
<dbReference type="AlphaFoldDB" id="A0A1I5G6I2"/>
<feature type="region of interest" description="Disordered" evidence="1">
    <location>
        <begin position="230"/>
        <end position="607"/>
    </location>
</feature>
<evidence type="ECO:0000313" key="5">
    <source>
        <dbReference type="Proteomes" id="UP000270697"/>
    </source>
</evidence>
<accession>A0A1I5G6I2</accession>
<dbReference type="OrthoDB" id="3657226at2"/>
<feature type="compositionally biased region" description="Basic residues" evidence="1">
    <location>
        <begin position="583"/>
        <end position="594"/>
    </location>
</feature>
<feature type="compositionally biased region" description="Polar residues" evidence="1">
    <location>
        <begin position="505"/>
        <end position="518"/>
    </location>
</feature>
<evidence type="ECO:0000313" key="2">
    <source>
        <dbReference type="EMBL" id="RKT83908.1"/>
    </source>
</evidence>
<feature type="compositionally biased region" description="Low complexity" evidence="1">
    <location>
        <begin position="410"/>
        <end position="432"/>
    </location>
</feature>
<protein>
    <recommendedName>
        <fullName evidence="6">PPE family protein</fullName>
    </recommendedName>
</protein>
<reference evidence="2 5" key="2">
    <citation type="submission" date="2018-10" db="EMBL/GenBank/DDBJ databases">
        <title>Sequencing the genomes of 1000 actinobacteria strains.</title>
        <authorList>
            <person name="Klenk H.-P."/>
        </authorList>
    </citation>
    <scope>NUCLEOTIDE SEQUENCE [LARGE SCALE GENOMIC DNA]</scope>
    <source>
        <strain evidence="2 5">DSM 45119</strain>
    </source>
</reference>
<feature type="compositionally biased region" description="Polar residues" evidence="1">
    <location>
        <begin position="545"/>
        <end position="556"/>
    </location>
</feature>
<evidence type="ECO:0000313" key="3">
    <source>
        <dbReference type="EMBL" id="SFO31453.1"/>
    </source>
</evidence>
<dbReference type="RefSeq" id="WP_093156482.1">
    <property type="nucleotide sequence ID" value="NZ_FOUP01000012.1"/>
</dbReference>
<evidence type="ECO:0000256" key="1">
    <source>
        <dbReference type="SAM" id="MobiDB-lite"/>
    </source>
</evidence>
<feature type="compositionally biased region" description="Low complexity" evidence="1">
    <location>
        <begin position="440"/>
        <end position="451"/>
    </location>
</feature>
<feature type="compositionally biased region" description="Low complexity" evidence="1">
    <location>
        <begin position="319"/>
        <end position="330"/>
    </location>
</feature>
<evidence type="ECO:0000313" key="4">
    <source>
        <dbReference type="Proteomes" id="UP000199398"/>
    </source>
</evidence>
<evidence type="ECO:0008006" key="6">
    <source>
        <dbReference type="Google" id="ProtNLM"/>
    </source>
</evidence>
<feature type="region of interest" description="Disordered" evidence="1">
    <location>
        <begin position="638"/>
        <end position="706"/>
    </location>
</feature>
<dbReference type="EMBL" id="FOUP01000012">
    <property type="protein sequence ID" value="SFO31453.1"/>
    <property type="molecule type" value="Genomic_DNA"/>
</dbReference>